<evidence type="ECO:0000313" key="3">
    <source>
        <dbReference type="Proteomes" id="UP001519460"/>
    </source>
</evidence>
<evidence type="ECO:0000256" key="1">
    <source>
        <dbReference type="SAM" id="MobiDB-lite"/>
    </source>
</evidence>
<dbReference type="EMBL" id="JACVVK020000036">
    <property type="protein sequence ID" value="KAK7500584.1"/>
    <property type="molecule type" value="Genomic_DNA"/>
</dbReference>
<reference evidence="2 3" key="1">
    <citation type="journal article" date="2023" name="Sci. Data">
        <title>Genome assembly of the Korean intertidal mud-creeper Batillaria attramentaria.</title>
        <authorList>
            <person name="Patra A.K."/>
            <person name="Ho P.T."/>
            <person name="Jun S."/>
            <person name="Lee S.J."/>
            <person name="Kim Y."/>
            <person name="Won Y.J."/>
        </authorList>
    </citation>
    <scope>NUCLEOTIDE SEQUENCE [LARGE SCALE GENOMIC DNA]</scope>
    <source>
        <strain evidence="2">Wonlab-2016</strain>
    </source>
</reference>
<keyword evidence="3" id="KW-1185">Reference proteome</keyword>
<feature type="non-terminal residue" evidence="2">
    <location>
        <position position="57"/>
    </location>
</feature>
<evidence type="ECO:0000313" key="2">
    <source>
        <dbReference type="EMBL" id="KAK7500584.1"/>
    </source>
</evidence>
<accession>A0ABD0LLV7</accession>
<sequence length="57" mass="6229">MNNIRPRALWLCRGHNVVPGTTLPPLSPPWGLRGLSSGSISNEVDTLENPRVTHGKE</sequence>
<proteinExistence type="predicted"/>
<gene>
    <name evidence="2" type="ORF">BaRGS_00008159</name>
</gene>
<dbReference type="AlphaFoldDB" id="A0ABD0LLV7"/>
<protein>
    <submittedName>
        <fullName evidence="2">Uncharacterized protein</fullName>
    </submittedName>
</protein>
<dbReference type="Proteomes" id="UP001519460">
    <property type="component" value="Unassembled WGS sequence"/>
</dbReference>
<organism evidence="2 3">
    <name type="scientific">Batillaria attramentaria</name>
    <dbReference type="NCBI Taxonomy" id="370345"/>
    <lineage>
        <taxon>Eukaryota</taxon>
        <taxon>Metazoa</taxon>
        <taxon>Spiralia</taxon>
        <taxon>Lophotrochozoa</taxon>
        <taxon>Mollusca</taxon>
        <taxon>Gastropoda</taxon>
        <taxon>Caenogastropoda</taxon>
        <taxon>Sorbeoconcha</taxon>
        <taxon>Cerithioidea</taxon>
        <taxon>Batillariidae</taxon>
        <taxon>Batillaria</taxon>
    </lineage>
</organism>
<feature type="region of interest" description="Disordered" evidence="1">
    <location>
        <begin position="35"/>
        <end position="57"/>
    </location>
</feature>
<name>A0ABD0LLV7_9CAEN</name>
<comment type="caution">
    <text evidence="2">The sequence shown here is derived from an EMBL/GenBank/DDBJ whole genome shotgun (WGS) entry which is preliminary data.</text>
</comment>